<keyword evidence="3" id="KW-0645">Protease</keyword>
<keyword evidence="6" id="KW-1185">Reference proteome</keyword>
<dbReference type="InterPro" id="IPR009003">
    <property type="entry name" value="Peptidase_S1_PA"/>
</dbReference>
<sequence>MVSVGYGTAEDKHWLCGGSLISPRYVLSAAHCTATVRWGKAKWARVGDLDLASPSEDANPQEKVIVQHYNHPDYKEPAVYNDIALFKLDSDVTMTNWVSPICLQTSTGIPGSQVIVTGWGRTGFVSDTSSVLMEVEIGLYNDSECRKAMEQIEGSKLPRGIDSNTMVCAGVRQGGKDACTGDSGGPLITESSKCTKVQVGITSIGRDCGLPNTPGIYTRISYYIPWIESIVWK</sequence>
<dbReference type="PROSITE" id="PS00134">
    <property type="entry name" value="TRYPSIN_HIS"/>
    <property type="match status" value="1"/>
</dbReference>
<keyword evidence="1" id="KW-1015">Disulfide bond</keyword>
<feature type="domain" description="Peptidase S1" evidence="4">
    <location>
        <begin position="1"/>
        <end position="232"/>
    </location>
</feature>
<dbReference type="PRINTS" id="PR00722">
    <property type="entry name" value="CHYMOTRYPSIN"/>
</dbReference>
<evidence type="ECO:0000313" key="6">
    <source>
        <dbReference type="Proteomes" id="UP001461498"/>
    </source>
</evidence>
<name>A0AAW1D6B4_9HEMI</name>
<dbReference type="GO" id="GO:0004252">
    <property type="term" value="F:serine-type endopeptidase activity"/>
    <property type="evidence" value="ECO:0007669"/>
    <property type="project" value="InterPro"/>
</dbReference>
<dbReference type="PANTHER" id="PTHR24253:SF153">
    <property type="entry name" value="SERINE PROTEASE HEPSIN"/>
    <property type="match status" value="1"/>
</dbReference>
<accession>A0AAW1D6B4</accession>
<dbReference type="AlphaFoldDB" id="A0AAW1D6B4"/>
<dbReference type="SMART" id="SM00020">
    <property type="entry name" value="Tryp_SPc"/>
    <property type="match status" value="1"/>
</dbReference>
<dbReference type="GO" id="GO:0006508">
    <property type="term" value="P:proteolysis"/>
    <property type="evidence" value="ECO:0007669"/>
    <property type="project" value="UniProtKB-KW"/>
</dbReference>
<evidence type="ECO:0000313" key="5">
    <source>
        <dbReference type="EMBL" id="KAK9506526.1"/>
    </source>
</evidence>
<dbReference type="InterPro" id="IPR043504">
    <property type="entry name" value="Peptidase_S1_PA_chymotrypsin"/>
</dbReference>
<keyword evidence="3" id="KW-0720">Serine protease</keyword>
<dbReference type="PROSITE" id="PS00135">
    <property type="entry name" value="TRYPSIN_SER"/>
    <property type="match status" value="1"/>
</dbReference>
<dbReference type="Pfam" id="PF00089">
    <property type="entry name" value="Trypsin"/>
    <property type="match status" value="1"/>
</dbReference>
<dbReference type="EMBL" id="JAPXFL010000005">
    <property type="protein sequence ID" value="KAK9506526.1"/>
    <property type="molecule type" value="Genomic_DNA"/>
</dbReference>
<dbReference type="InterPro" id="IPR001254">
    <property type="entry name" value="Trypsin_dom"/>
</dbReference>
<dbReference type="InterPro" id="IPR001314">
    <property type="entry name" value="Peptidase_S1A"/>
</dbReference>
<evidence type="ECO:0000256" key="3">
    <source>
        <dbReference type="RuleBase" id="RU363034"/>
    </source>
</evidence>
<dbReference type="PANTHER" id="PTHR24253">
    <property type="entry name" value="TRANSMEMBRANE PROTEASE SERINE"/>
    <property type="match status" value="1"/>
</dbReference>
<dbReference type="SUPFAM" id="SSF50494">
    <property type="entry name" value="Trypsin-like serine proteases"/>
    <property type="match status" value="1"/>
</dbReference>
<gene>
    <name evidence="5" type="ORF">O3M35_008448</name>
</gene>
<dbReference type="InterPro" id="IPR033116">
    <property type="entry name" value="TRYPSIN_SER"/>
</dbReference>
<dbReference type="InterPro" id="IPR018114">
    <property type="entry name" value="TRYPSIN_HIS"/>
</dbReference>
<evidence type="ECO:0000256" key="1">
    <source>
        <dbReference type="ARBA" id="ARBA00023157"/>
    </source>
</evidence>
<protein>
    <recommendedName>
        <fullName evidence="4">Peptidase S1 domain-containing protein</fullName>
    </recommendedName>
</protein>
<comment type="caution">
    <text evidence="5">The sequence shown here is derived from an EMBL/GenBank/DDBJ whole genome shotgun (WGS) entry which is preliminary data.</text>
</comment>
<evidence type="ECO:0000259" key="4">
    <source>
        <dbReference type="PROSITE" id="PS50240"/>
    </source>
</evidence>
<keyword evidence="3" id="KW-0378">Hydrolase</keyword>
<dbReference type="Proteomes" id="UP001461498">
    <property type="component" value="Unassembled WGS sequence"/>
</dbReference>
<dbReference type="PROSITE" id="PS50240">
    <property type="entry name" value="TRYPSIN_DOM"/>
    <property type="match status" value="1"/>
</dbReference>
<reference evidence="5 6" key="1">
    <citation type="submission" date="2022-12" db="EMBL/GenBank/DDBJ databases">
        <title>Chromosome-level genome assembly of true bugs.</title>
        <authorList>
            <person name="Ma L."/>
            <person name="Li H."/>
        </authorList>
    </citation>
    <scope>NUCLEOTIDE SEQUENCE [LARGE SCALE GENOMIC DNA]</scope>
    <source>
        <strain evidence="5">Lab_2022b</strain>
    </source>
</reference>
<organism evidence="5 6">
    <name type="scientific">Rhynocoris fuscipes</name>
    <dbReference type="NCBI Taxonomy" id="488301"/>
    <lineage>
        <taxon>Eukaryota</taxon>
        <taxon>Metazoa</taxon>
        <taxon>Ecdysozoa</taxon>
        <taxon>Arthropoda</taxon>
        <taxon>Hexapoda</taxon>
        <taxon>Insecta</taxon>
        <taxon>Pterygota</taxon>
        <taxon>Neoptera</taxon>
        <taxon>Paraneoptera</taxon>
        <taxon>Hemiptera</taxon>
        <taxon>Heteroptera</taxon>
        <taxon>Panheteroptera</taxon>
        <taxon>Cimicomorpha</taxon>
        <taxon>Reduviidae</taxon>
        <taxon>Harpactorinae</taxon>
        <taxon>Harpactorini</taxon>
        <taxon>Rhynocoris</taxon>
    </lineage>
</organism>
<proteinExistence type="inferred from homology"/>
<evidence type="ECO:0000256" key="2">
    <source>
        <dbReference type="ARBA" id="ARBA00024195"/>
    </source>
</evidence>
<dbReference type="Gene3D" id="2.40.10.10">
    <property type="entry name" value="Trypsin-like serine proteases"/>
    <property type="match status" value="1"/>
</dbReference>
<dbReference type="CDD" id="cd00190">
    <property type="entry name" value="Tryp_SPc"/>
    <property type="match status" value="1"/>
</dbReference>
<comment type="similarity">
    <text evidence="2">Belongs to the peptidase S1 family. CLIP subfamily.</text>
</comment>
<dbReference type="FunFam" id="2.40.10.10:FF:000002">
    <property type="entry name" value="Transmembrane protease serine"/>
    <property type="match status" value="1"/>
</dbReference>